<reference evidence="2" key="6">
    <citation type="journal article" date="2002" name="Nature">
        <title>Analysis of the mouse transcriptome based on functional annotation of 60,770 full-length cDNAs.</title>
        <authorList>
            <consortium name="The FANTOM Consortium and the RIKEN Genome Exploration Research Group Phase I and II Team"/>
        </authorList>
    </citation>
    <scope>NUCLEOTIDE SEQUENCE</scope>
    <source>
        <strain evidence="2">C57BL/6J</strain>
        <tissue evidence="2">Olfactory brain</tissue>
        <tissue evidence="3">Testis</tissue>
    </source>
</reference>
<dbReference type="AlphaFoldDB" id="Q8CCL0"/>
<feature type="compositionally biased region" description="Basic and acidic residues" evidence="1">
    <location>
        <begin position="13"/>
        <end position="26"/>
    </location>
</feature>
<evidence type="ECO:0000313" key="3">
    <source>
        <dbReference type="EMBL" id="BAE22927.1"/>
    </source>
</evidence>
<feature type="region of interest" description="Disordered" evidence="1">
    <location>
        <begin position="81"/>
        <end position="113"/>
    </location>
</feature>
<feature type="region of interest" description="Disordered" evidence="1">
    <location>
        <begin position="1"/>
        <end position="26"/>
    </location>
</feature>
<dbReference type="EMBL" id="AK136308">
    <property type="protein sequence ID" value="BAE22927.1"/>
    <property type="molecule type" value="mRNA"/>
</dbReference>
<reference evidence="2" key="5">
    <citation type="submission" date="2001-07" db="EMBL/GenBank/DDBJ databases">
        <authorList>
            <person name="Adachi J."/>
            <person name="Aizawa K."/>
            <person name="Akimura T."/>
            <person name="Arakawa T."/>
            <person name="Bono H."/>
            <person name="Carninci P."/>
            <person name="Fukuda S."/>
            <person name="Furuno M."/>
            <person name="Hanagaki T."/>
            <person name="Hara A."/>
            <person name="Hashizume W."/>
            <person name="Hayashida K."/>
            <person name="Hayatsu N."/>
            <person name="Hiramoto K."/>
            <person name="Hiraoka T."/>
            <person name="Hirozane T."/>
            <person name="Hori F."/>
            <person name="Imotani K."/>
            <person name="Ishii Y."/>
            <person name="Itoh M."/>
            <person name="Kagawa I."/>
            <person name="Kasukawa T."/>
            <person name="Katoh H."/>
            <person name="Kawai J."/>
            <person name="Kojima Y."/>
            <person name="Kondo S."/>
            <person name="Konno H."/>
            <person name="Kouda M."/>
            <person name="Koya S."/>
            <person name="Kurihara C."/>
            <person name="Matsuyama T."/>
            <person name="Miyazaki A."/>
            <person name="Murata M."/>
            <person name="Nakamura M."/>
            <person name="Nishi K."/>
            <person name="Nomura K."/>
            <person name="Numazaki R."/>
            <person name="Ohno M."/>
            <person name="Ohsato N."/>
            <person name="Okazaki Y."/>
            <person name="Saito R."/>
            <person name="Saitoh H."/>
            <person name="Sakai C."/>
            <person name="Sakai K."/>
            <person name="Sakazume N."/>
            <person name="Sano H."/>
            <person name="Sasaki D."/>
            <person name="Shibata K."/>
            <person name="Shinagawa A."/>
            <person name="Shiraki T."/>
            <person name="Sogabe Y."/>
            <person name="Tagami M."/>
            <person name="Tagawa A."/>
            <person name="Takahashi F."/>
            <person name="Takaku-Akahira S."/>
            <person name="Takeda Y."/>
            <person name="Tanaka T."/>
            <person name="Tomaru A."/>
            <person name="Toya T."/>
            <person name="Yasunishi A."/>
            <person name="Muramatsu M."/>
            <person name="Hayashizaki Y."/>
        </authorList>
    </citation>
    <scope>NUCLEOTIDE SEQUENCE</scope>
    <source>
        <strain evidence="2">C57BL/6J</strain>
        <tissue evidence="2">Olfactory brain</tissue>
    </source>
</reference>
<organism evidence="2">
    <name type="scientific">Mus musculus</name>
    <name type="common">Mouse</name>
    <dbReference type="NCBI Taxonomy" id="10090"/>
    <lineage>
        <taxon>Eukaryota</taxon>
        <taxon>Metazoa</taxon>
        <taxon>Chordata</taxon>
        <taxon>Craniata</taxon>
        <taxon>Vertebrata</taxon>
        <taxon>Euteleostomi</taxon>
        <taxon>Mammalia</taxon>
        <taxon>Eutheria</taxon>
        <taxon>Euarchontoglires</taxon>
        <taxon>Glires</taxon>
        <taxon>Rodentia</taxon>
        <taxon>Myomorpha</taxon>
        <taxon>Muroidea</taxon>
        <taxon>Muridae</taxon>
        <taxon>Murinae</taxon>
        <taxon>Mus</taxon>
        <taxon>Mus</taxon>
    </lineage>
</organism>
<reference evidence="2" key="9">
    <citation type="journal article" date="2005" name="Science">
        <title>Antisense Transcription in the Mammalian Transcriptome.</title>
        <authorList>
            <consortium name="RIKEN Genome Exploration Research Group and Genome Science Group (Genome Network Project Core Group) and the FANTOM Consortium"/>
        </authorList>
    </citation>
    <scope>NUCLEOTIDE SEQUENCE</scope>
    <source>
        <strain evidence="2">C57BL/6J</strain>
        <tissue evidence="2">Olfactory brain</tissue>
        <tissue evidence="3">Testis</tissue>
    </source>
</reference>
<dbReference type="MGI" id="MGI:3035178">
    <property type="gene designation" value="AA388235"/>
</dbReference>
<reference evidence="3" key="7">
    <citation type="submission" date="2004-03" db="EMBL/GenBank/DDBJ databases">
        <authorList>
            <person name="Arakawa T."/>
            <person name="Carninci P."/>
            <person name="Fukuda S."/>
            <person name="Hashizume W."/>
            <person name="Hayashida K."/>
            <person name="Hori F."/>
            <person name="Iida J."/>
            <person name="Imamura K."/>
            <person name="Imotani K."/>
            <person name="Itoh M."/>
            <person name="Kanagawa S."/>
            <person name="Kawai J."/>
            <person name="Kojima M."/>
            <person name="Konno H."/>
            <person name="Murata M."/>
            <person name="Nakamura M."/>
            <person name="Ninomiya N."/>
            <person name="Nishiyori H."/>
            <person name="Nomura K."/>
            <person name="Ohno M."/>
            <person name="Sakazume N."/>
            <person name="Sano H."/>
            <person name="Sasaki D."/>
            <person name="Shibata K."/>
            <person name="Shiraki T."/>
            <person name="Tagami M."/>
            <person name="Tagami Y."/>
            <person name="Waki K."/>
            <person name="Watahiki A."/>
            <person name="Muramatsu M."/>
            <person name="Hayashizaki Y."/>
        </authorList>
    </citation>
    <scope>NUCLEOTIDE SEQUENCE</scope>
    <source>
        <strain evidence="3">C57BL/6J</strain>
        <tissue evidence="3">Testis</tissue>
    </source>
</reference>
<name>Q8CCL0_MOUSE</name>
<reference evidence="2" key="3">
    <citation type="journal article" date="2000" name="Genome Res.">
        <title>RIKEN integrated sequence analysis (RISA) system--384-format sequencing pipeline with 384 multicapillary sequencer.</title>
        <authorList>
            <person name="Shibata K."/>
            <person name="Itoh M."/>
            <person name="Aizawa K."/>
            <person name="Nagaoka S."/>
            <person name="Sasaki N."/>
            <person name="Carninci P."/>
            <person name="Konno H."/>
            <person name="Akiyama J."/>
            <person name="Nishi K."/>
            <person name="Kitsunai T."/>
            <person name="Tashiro H."/>
            <person name="Itoh M."/>
            <person name="Sumi N."/>
            <person name="Ishii Y."/>
            <person name="Nakamura S."/>
            <person name="Hazama M."/>
            <person name="Nishine T."/>
            <person name="Harada A."/>
            <person name="Yamamoto R."/>
            <person name="Matsumoto H."/>
            <person name="Sakaguchi S."/>
            <person name="Ikegami T."/>
            <person name="Kashiwagi K."/>
            <person name="Fujiwake S."/>
            <person name="Inoue K."/>
            <person name="Togawa Y."/>
            <person name="Izawa M."/>
            <person name="Ohara E."/>
            <person name="Watahiki M."/>
            <person name="Yoneda Y."/>
            <person name="Ishikawa T."/>
            <person name="Ozawa K."/>
            <person name="Tanaka T."/>
            <person name="Matsuura S."/>
            <person name="Kawai J."/>
            <person name="Okazaki Y."/>
            <person name="Muramatsu M."/>
            <person name="Inoue Y."/>
            <person name="Kira A."/>
            <person name="Hayashizaki Y."/>
        </authorList>
    </citation>
    <scope>NUCLEOTIDE SEQUENCE</scope>
    <source>
        <strain evidence="2">C57BL/6J</strain>
        <tissue evidence="2">Olfactory brain</tissue>
        <tissue evidence="3">Testis</tissue>
    </source>
</reference>
<reference evidence="2" key="8">
    <citation type="journal article" date="2005" name="Science">
        <title>The Transcriptional Landscape of the Mammalian Genome.</title>
        <authorList>
            <consortium name="The FANTOM Consortium"/>
            <consortium name="Riken Genome Exploration Research Group and Genome Science Group (Genome Network Project Core Group)"/>
        </authorList>
    </citation>
    <scope>NUCLEOTIDE SEQUENCE</scope>
    <source>
        <strain evidence="2">C57BL/6J</strain>
        <tissue evidence="2">Olfactory brain</tissue>
        <tissue evidence="3">Testis</tissue>
    </source>
</reference>
<dbReference type="AGR" id="MGI:3035178"/>
<evidence type="ECO:0000313" key="2">
    <source>
        <dbReference type="EMBL" id="BAC27940.1"/>
    </source>
</evidence>
<reference evidence="2" key="1">
    <citation type="journal article" date="1999" name="Methods Enzymol.">
        <title>High-efficiency full-length cDNA cloning.</title>
        <authorList>
            <person name="Carninci P."/>
            <person name="Hayashizaki Y."/>
        </authorList>
    </citation>
    <scope>NUCLEOTIDE SEQUENCE</scope>
    <source>
        <strain evidence="2">C57BL/6J</strain>
        <tissue evidence="2">Olfactory brain</tissue>
        <tissue evidence="3">Testis</tissue>
    </source>
</reference>
<sequence>MKEKHRILGQQRRLVEETKRTASEPTELRVKGIQAAELPQGLLPICTSPGLSGLRPPCSHQTTSRRTLRAFPAVGRKLPVRGEAGGRAMGAKRSCKAPESSSRTRTGTMVMIL</sequence>
<reference evidence="2" key="2">
    <citation type="journal article" date="2000" name="Genome Res.">
        <title>Normalization and subtraction of cap-trapper-selected cDNAs to prepare full-length cDNA libraries for rapid discovery of new genes.</title>
        <authorList>
            <person name="Carninci P."/>
            <person name="Shibata Y."/>
            <person name="Hayatsu N."/>
            <person name="Sugahara Y."/>
            <person name="Shibata K."/>
            <person name="Itoh M."/>
            <person name="Konno H."/>
            <person name="Okazaki Y."/>
            <person name="Muramatsu M."/>
            <person name="Hayashizaki Y."/>
        </authorList>
    </citation>
    <scope>NUCLEOTIDE SEQUENCE</scope>
    <source>
        <strain evidence="2">C57BL/6J</strain>
        <tissue evidence="2">Olfactory brain</tissue>
        <tissue evidence="3">Testis</tissue>
    </source>
</reference>
<protein>
    <submittedName>
        <fullName evidence="2">Uncharacterized protein</fullName>
    </submittedName>
</protein>
<gene>
    <name evidence="4" type="primary">AA388235</name>
</gene>
<evidence type="ECO:0000256" key="1">
    <source>
        <dbReference type="SAM" id="MobiDB-lite"/>
    </source>
</evidence>
<evidence type="ECO:0000313" key="4">
    <source>
        <dbReference type="MGI" id="MGI:3035178"/>
    </source>
</evidence>
<reference evidence="2" key="4">
    <citation type="journal article" date="2001" name="Nature">
        <title>Functional annotation of a full-length mouse cDNA collection.</title>
        <authorList>
            <consortium name="The RIKEN Genome Exploration Research Group Phase II Team and the FANTOM Consortium"/>
        </authorList>
    </citation>
    <scope>NUCLEOTIDE SEQUENCE</scope>
    <source>
        <strain evidence="2">C57BL/6J</strain>
        <tissue evidence="2">Olfactory brain</tissue>
        <tissue evidence="3">Testis</tissue>
    </source>
</reference>
<accession>Q8CCL0</accession>
<proteinExistence type="evidence at transcript level"/>
<dbReference type="EMBL" id="AK032594">
    <property type="protein sequence ID" value="BAC27940.1"/>
    <property type="molecule type" value="mRNA"/>
</dbReference>